<organism evidence="1 2">
    <name type="scientific">Luteimonas cucumeris</name>
    <dbReference type="NCBI Taxonomy" id="985012"/>
    <lineage>
        <taxon>Bacteria</taxon>
        <taxon>Pseudomonadati</taxon>
        <taxon>Pseudomonadota</taxon>
        <taxon>Gammaproteobacteria</taxon>
        <taxon>Lysobacterales</taxon>
        <taxon>Lysobacteraceae</taxon>
        <taxon>Luteimonas</taxon>
    </lineage>
</organism>
<evidence type="ECO:0000313" key="2">
    <source>
        <dbReference type="Proteomes" id="UP000315167"/>
    </source>
</evidence>
<dbReference type="Proteomes" id="UP000315167">
    <property type="component" value="Unassembled WGS sequence"/>
</dbReference>
<dbReference type="InterPro" id="IPR037175">
    <property type="entry name" value="KFase_sf"/>
</dbReference>
<proteinExistence type="predicted"/>
<dbReference type="GO" id="GO:0004061">
    <property type="term" value="F:arylformamidase activity"/>
    <property type="evidence" value="ECO:0007669"/>
    <property type="project" value="InterPro"/>
</dbReference>
<protein>
    <submittedName>
        <fullName evidence="1">Kynurenine formamidase</fullName>
    </submittedName>
</protein>
<dbReference type="PANTHER" id="PTHR31118:SF32">
    <property type="entry name" value="KYNURENINE FORMAMIDASE"/>
    <property type="match status" value="1"/>
</dbReference>
<dbReference type="InterPro" id="IPR007325">
    <property type="entry name" value="KFase/CYL"/>
</dbReference>
<evidence type="ECO:0000313" key="1">
    <source>
        <dbReference type="EMBL" id="TWI01028.1"/>
    </source>
</evidence>
<dbReference type="PANTHER" id="PTHR31118">
    <property type="entry name" value="CYCLASE-LIKE PROTEIN 2"/>
    <property type="match status" value="1"/>
</dbReference>
<accession>A0A562L086</accession>
<dbReference type="EMBL" id="VLKN01000006">
    <property type="protein sequence ID" value="TWI01028.1"/>
    <property type="molecule type" value="Genomic_DNA"/>
</dbReference>
<reference evidence="1 2" key="1">
    <citation type="journal article" date="2015" name="Stand. Genomic Sci.">
        <title>Genomic Encyclopedia of Bacterial and Archaeal Type Strains, Phase III: the genomes of soil and plant-associated and newly described type strains.</title>
        <authorList>
            <person name="Whitman W.B."/>
            <person name="Woyke T."/>
            <person name="Klenk H.P."/>
            <person name="Zhou Y."/>
            <person name="Lilburn T.G."/>
            <person name="Beck B.J."/>
            <person name="De Vos P."/>
            <person name="Vandamme P."/>
            <person name="Eisen J.A."/>
            <person name="Garrity G."/>
            <person name="Hugenholtz P."/>
            <person name="Kyrpides N.C."/>
        </authorList>
    </citation>
    <scope>NUCLEOTIDE SEQUENCE [LARGE SCALE GENOMIC DNA]</scope>
    <source>
        <strain evidence="1 2">CGMCC 1.10821</strain>
    </source>
</reference>
<comment type="caution">
    <text evidence="1">The sequence shown here is derived from an EMBL/GenBank/DDBJ whole genome shotgun (WGS) entry which is preliminary data.</text>
</comment>
<gene>
    <name evidence="1" type="ORF">IP90_02650</name>
</gene>
<dbReference type="Gene3D" id="3.50.30.50">
    <property type="entry name" value="Putative cyclase"/>
    <property type="match status" value="1"/>
</dbReference>
<sequence>MVRSKRWNTMSRNNEKRVVFDFDLQFTNGGGIQGQDFRLDIDGDDIADTELVDYIVRDLRLLMVGPARILNKRVIVEPHKRRAGTNGAQRVYVDLSHVIEDGLVTYPGLPAARICDYLSRERSRGIYAPGTEFQIAKIEMVANTGTYLDCPSHRYEHGHDLSQIGPEACADLDGIVIRADHRQGRAIDAGFFRGKELRGRAVLVHTGWDAYWTTPDYAVDHPYLTEDAAVYLRDCGVRLVGIDSMNIDDTRSNSRPVHSTLLGADILIVEHLCNLGALPDEGFAFSAIAPKVRGAGTFPVRALARLG</sequence>
<dbReference type="Pfam" id="PF04199">
    <property type="entry name" value="Cyclase"/>
    <property type="match status" value="1"/>
</dbReference>
<keyword evidence="2" id="KW-1185">Reference proteome</keyword>
<name>A0A562L086_9GAMM</name>
<dbReference type="GO" id="GO:0019441">
    <property type="term" value="P:L-tryptophan catabolic process to kynurenine"/>
    <property type="evidence" value="ECO:0007669"/>
    <property type="project" value="InterPro"/>
</dbReference>
<dbReference type="SUPFAM" id="SSF102198">
    <property type="entry name" value="Putative cyclase"/>
    <property type="match status" value="1"/>
</dbReference>
<dbReference type="AlphaFoldDB" id="A0A562L086"/>